<evidence type="ECO:0000256" key="4">
    <source>
        <dbReference type="ARBA" id="ARBA00022833"/>
    </source>
</evidence>
<evidence type="ECO:0000256" key="5">
    <source>
        <dbReference type="ARBA" id="ARBA00022884"/>
    </source>
</evidence>
<evidence type="ECO:0000259" key="10">
    <source>
        <dbReference type="PROSITE" id="PS50103"/>
    </source>
</evidence>
<dbReference type="GO" id="GO:1990904">
    <property type="term" value="C:ribonucleoprotein complex"/>
    <property type="evidence" value="ECO:0007669"/>
    <property type="project" value="UniProtKB-KW"/>
</dbReference>
<dbReference type="FunFam" id="4.10.1000.10:FF:000001">
    <property type="entry name" value="zinc finger CCCH domain-containing protein 15-like"/>
    <property type="match status" value="1"/>
</dbReference>
<evidence type="ECO:0000256" key="6">
    <source>
        <dbReference type="ARBA" id="ARBA00055138"/>
    </source>
</evidence>
<feature type="zinc finger region" description="C3H1-type" evidence="7">
    <location>
        <begin position="161"/>
        <end position="189"/>
    </location>
</feature>
<dbReference type="GeneID" id="117365872"/>
<gene>
    <name evidence="12" type="primary">LOC117365872</name>
</gene>
<dbReference type="RefSeq" id="XP_033812680.1">
    <property type="nucleotide sequence ID" value="XM_033956789.1"/>
</dbReference>
<comment type="subcellular location">
    <subcellularLocation>
        <location evidence="8">Nucleus</location>
    </subcellularLocation>
    <subcellularLocation>
        <location evidence="8">Cytoplasm</location>
    </subcellularLocation>
</comment>
<feature type="domain" description="C3H1-type" evidence="10">
    <location>
        <begin position="161"/>
        <end position="189"/>
    </location>
</feature>
<comment type="subunit">
    <text evidence="8">Associates with the cytoplasmic CCR4-NOT deadenylase complex to trigger ARE-containing mRNA deadenylation and decay processes.</text>
</comment>
<evidence type="ECO:0000256" key="1">
    <source>
        <dbReference type="ARBA" id="ARBA00022723"/>
    </source>
</evidence>
<dbReference type="GO" id="GO:0035925">
    <property type="term" value="F:mRNA 3'-UTR AU-rich region binding"/>
    <property type="evidence" value="ECO:0007669"/>
    <property type="project" value="UniProtKB-UniRule"/>
</dbReference>
<evidence type="ECO:0000256" key="7">
    <source>
        <dbReference type="PROSITE-ProRule" id="PRU00723"/>
    </source>
</evidence>
<dbReference type="GO" id="GO:0005737">
    <property type="term" value="C:cytoplasm"/>
    <property type="evidence" value="ECO:0007669"/>
    <property type="project" value="UniProtKB-SubCell"/>
</dbReference>
<dbReference type="FunCoup" id="A0A6P8S3H5">
    <property type="interactions" value="391"/>
</dbReference>
<evidence type="ECO:0000256" key="9">
    <source>
        <dbReference type="SAM" id="MobiDB-lite"/>
    </source>
</evidence>
<accession>A0A6P8S3H5</accession>
<dbReference type="GO" id="GO:0061158">
    <property type="term" value="P:3'-UTR-mediated mRNA destabilization"/>
    <property type="evidence" value="ECO:0007669"/>
    <property type="project" value="UniProtKB-UniRule"/>
</dbReference>
<feature type="compositionally biased region" description="Low complexity" evidence="9">
    <location>
        <begin position="265"/>
        <end position="287"/>
    </location>
</feature>
<dbReference type="Pfam" id="PF00642">
    <property type="entry name" value="zf-CCCH"/>
    <property type="match status" value="2"/>
</dbReference>
<dbReference type="SUPFAM" id="SSF90229">
    <property type="entry name" value="CCCH zinc finger"/>
    <property type="match status" value="2"/>
</dbReference>
<dbReference type="InParanoid" id="A0A6P8S3H5"/>
<dbReference type="PANTHER" id="PTHR12547:SF18">
    <property type="entry name" value="PROTEIN TIS11"/>
    <property type="match status" value="1"/>
</dbReference>
<dbReference type="Proteomes" id="UP000515159">
    <property type="component" value="Chromosome 8"/>
</dbReference>
<evidence type="ECO:0000256" key="8">
    <source>
        <dbReference type="RuleBase" id="RU369014"/>
    </source>
</evidence>
<dbReference type="InterPro" id="IPR036855">
    <property type="entry name" value="Znf_CCCH_sf"/>
</dbReference>
<dbReference type="GO" id="GO:0008270">
    <property type="term" value="F:zinc ion binding"/>
    <property type="evidence" value="ECO:0007669"/>
    <property type="project" value="UniProtKB-KW"/>
</dbReference>
<evidence type="ECO:0000313" key="12">
    <source>
        <dbReference type="RefSeq" id="XP_033812680.1"/>
    </source>
</evidence>
<evidence type="ECO:0000256" key="2">
    <source>
        <dbReference type="ARBA" id="ARBA00022737"/>
    </source>
</evidence>
<keyword evidence="8" id="KW-0687">Ribonucleoprotein</keyword>
<organism evidence="11 12">
    <name type="scientific">Geotrypetes seraphini</name>
    <name type="common">Gaboon caecilian</name>
    <name type="synonym">Caecilia seraphini</name>
    <dbReference type="NCBI Taxonomy" id="260995"/>
    <lineage>
        <taxon>Eukaryota</taxon>
        <taxon>Metazoa</taxon>
        <taxon>Chordata</taxon>
        <taxon>Craniata</taxon>
        <taxon>Vertebrata</taxon>
        <taxon>Euteleostomi</taxon>
        <taxon>Amphibia</taxon>
        <taxon>Gymnophiona</taxon>
        <taxon>Geotrypetes</taxon>
    </lineage>
</organism>
<dbReference type="Gene3D" id="4.10.1000.10">
    <property type="entry name" value="Zinc finger, CCCH-type"/>
    <property type="match status" value="2"/>
</dbReference>
<dbReference type="GO" id="GO:1900153">
    <property type="term" value="P:positive regulation of nuclear-transcribed mRNA catabolic process, deadenylation-dependent decay"/>
    <property type="evidence" value="ECO:0007669"/>
    <property type="project" value="UniProtKB-UniRule"/>
</dbReference>
<comment type="function">
    <text evidence="6">Zinc-finger RNA-binding protein that destabilizes several cytoplasmic AU-rich element (ARE)-containing mRNA transcripts by promoting their poly(A) tail removal or deadenylation, and hence provide a mechanism for attenuating protein synthesis. Acts as a 3'-untranslated region (UTR) ARE mRNA-binding adapter protein to communicate signaling events to the mRNA decay machinery. Functions by recruiting the CCR4-NOT deadenylase complex and probably other components of the cytoplasmic RNA decay machinery to the bound ARE-containing mRNAs, and hence promotes ARE-mediated mRNA deadenylation and decay processes. Binds to 3'-UTR ARE of numerous mRNAs. Also induces the degradation of ARE-containing mRNAs even in absence of poly(A) tail. Required for tubulogenesis during pronephros development.</text>
</comment>
<dbReference type="InterPro" id="IPR000571">
    <property type="entry name" value="Znf_CCCH"/>
</dbReference>
<reference evidence="12" key="1">
    <citation type="submission" date="2025-08" db="UniProtKB">
        <authorList>
            <consortium name="RefSeq"/>
        </authorList>
    </citation>
    <scope>IDENTIFICATION</scope>
</reference>
<feature type="zinc finger region" description="C3H1-type" evidence="7">
    <location>
        <begin position="123"/>
        <end position="151"/>
    </location>
</feature>
<dbReference type="AlphaFoldDB" id="A0A6P8S3H5"/>
<feature type="region of interest" description="Disordered" evidence="9">
    <location>
        <begin position="265"/>
        <end position="313"/>
    </location>
</feature>
<dbReference type="PROSITE" id="PS50103">
    <property type="entry name" value="ZF_C3H1"/>
    <property type="match status" value="2"/>
</dbReference>
<evidence type="ECO:0000313" key="11">
    <source>
        <dbReference type="Proteomes" id="UP000515159"/>
    </source>
</evidence>
<name>A0A6P8S3H5_GEOSA</name>
<keyword evidence="5" id="KW-0694">RNA-binding</keyword>
<keyword evidence="2 8" id="KW-0677">Repeat</keyword>
<dbReference type="OrthoDB" id="410307at2759"/>
<dbReference type="SMART" id="SM00356">
    <property type="entry name" value="ZnF_C3H1"/>
    <property type="match status" value="2"/>
</dbReference>
<dbReference type="InterPro" id="IPR045877">
    <property type="entry name" value="ZFP36-like"/>
</dbReference>
<dbReference type="GO" id="GO:0005634">
    <property type="term" value="C:nucleus"/>
    <property type="evidence" value="ECO:0007669"/>
    <property type="project" value="UniProtKB-SubCell"/>
</dbReference>
<feature type="domain" description="C3H1-type" evidence="10">
    <location>
        <begin position="123"/>
        <end position="151"/>
    </location>
</feature>
<keyword evidence="1 7" id="KW-0479">Metal-binding</keyword>
<dbReference type="PANTHER" id="PTHR12547">
    <property type="entry name" value="CCCH ZINC FINGER/TIS11-RELATED"/>
    <property type="match status" value="1"/>
</dbReference>
<keyword evidence="4 7" id="KW-0862">Zinc</keyword>
<sequence length="313" mass="34136">MSSILDISTLFENLRNLNLLEEADAFSEKSSSSSYQRRHSTCSTQLAAGKQCGGSQEQLPELPWPLQSPWSPAPKSNRLLFRADRSLSLIENAMSGYGSTRAPVPPPPGFPPLKPAVPILSTRYKTELCRTYTETGKCKYGSKCQFAHGSQELRTLSRHPKYKTELCHKFYQYGECPYGSRCNFIHYPEERGFPVPPYLRQSLSFSGVPGILEPSVSPPPADLSVGLGCCNCRCAKVSPRLTPSTPKGQPPTTDFLGQPIMVRSSSASSLSDQDCYSSSSSLSGSDSPVFEPMSGGGSSSKRLPIFNRLSVSD</sequence>
<proteinExistence type="predicted"/>
<keyword evidence="8" id="KW-0963">Cytoplasm</keyword>
<keyword evidence="3 7" id="KW-0863">Zinc-finger</keyword>
<keyword evidence="11" id="KW-1185">Reference proteome</keyword>
<dbReference type="KEGG" id="gsh:117365872"/>
<dbReference type="FunFam" id="4.10.1000.10:FF:000002">
    <property type="entry name" value="Zinc finger protein 36, C3H1 type-like 1"/>
    <property type="match status" value="1"/>
</dbReference>
<protein>
    <recommendedName>
        <fullName evidence="8">mRNA decay activator protein ZFP36</fullName>
    </recommendedName>
    <alternativeName>
        <fullName evidence="8">Zinc finger protein 36</fullName>
    </alternativeName>
</protein>
<evidence type="ECO:0000256" key="3">
    <source>
        <dbReference type="ARBA" id="ARBA00022771"/>
    </source>
</evidence>
<keyword evidence="8" id="KW-0539">Nucleus</keyword>